<reference evidence="2 3" key="1">
    <citation type="submission" date="2020-04" db="EMBL/GenBank/DDBJ databases">
        <title>Gordonia sp. nov. TBRC 11910.</title>
        <authorList>
            <person name="Suriyachadkun C."/>
        </authorList>
    </citation>
    <scope>NUCLEOTIDE SEQUENCE [LARGE SCALE GENOMIC DNA]</scope>
    <source>
        <strain evidence="2 3">TBRC 11910</strain>
    </source>
</reference>
<dbReference type="InterPro" id="IPR049790">
    <property type="entry name" value="Rv3655c/TadE"/>
</dbReference>
<dbReference type="NCBIfam" id="NF041390">
    <property type="entry name" value="TadE_Rv3655c"/>
    <property type="match status" value="1"/>
</dbReference>
<sequence>MSTVEAAYGIAAIIVVLVLGIVAVSAVSAQVRCVDAARETARLTAAGDANAKTVGTRVAPSGASITVDAAGDFIEVTVATRVALLPGVDIWARAVAAREPDESTEVAGRTDGAQPVP</sequence>
<keyword evidence="1" id="KW-1133">Transmembrane helix</keyword>
<protein>
    <submittedName>
        <fullName evidence="2">Pilus assembly protein TadE</fullName>
    </submittedName>
</protein>
<evidence type="ECO:0000256" key="1">
    <source>
        <dbReference type="SAM" id="Phobius"/>
    </source>
</evidence>
<feature type="transmembrane region" description="Helical" evidence="1">
    <location>
        <begin position="6"/>
        <end position="29"/>
    </location>
</feature>
<gene>
    <name evidence="2" type="ORF">HH308_16255</name>
</gene>
<name>A0A848KXE2_9ACTN</name>
<evidence type="ECO:0000313" key="3">
    <source>
        <dbReference type="Proteomes" id="UP000550729"/>
    </source>
</evidence>
<accession>A0A848KXE2</accession>
<evidence type="ECO:0000313" key="2">
    <source>
        <dbReference type="EMBL" id="NMO02767.1"/>
    </source>
</evidence>
<dbReference type="Proteomes" id="UP000550729">
    <property type="component" value="Unassembled WGS sequence"/>
</dbReference>
<proteinExistence type="predicted"/>
<organism evidence="2 3">
    <name type="scientific">Gordonia asplenii</name>
    <dbReference type="NCBI Taxonomy" id="2725283"/>
    <lineage>
        <taxon>Bacteria</taxon>
        <taxon>Bacillati</taxon>
        <taxon>Actinomycetota</taxon>
        <taxon>Actinomycetes</taxon>
        <taxon>Mycobacteriales</taxon>
        <taxon>Gordoniaceae</taxon>
        <taxon>Gordonia</taxon>
    </lineage>
</organism>
<dbReference type="EMBL" id="JABBNB010000016">
    <property type="protein sequence ID" value="NMO02767.1"/>
    <property type="molecule type" value="Genomic_DNA"/>
</dbReference>
<keyword evidence="1" id="KW-0472">Membrane</keyword>
<dbReference type="AlphaFoldDB" id="A0A848KXE2"/>
<keyword evidence="3" id="KW-1185">Reference proteome</keyword>
<keyword evidence="1" id="KW-0812">Transmembrane</keyword>
<comment type="caution">
    <text evidence="2">The sequence shown here is derived from an EMBL/GenBank/DDBJ whole genome shotgun (WGS) entry which is preliminary data.</text>
</comment>